<proteinExistence type="predicted"/>
<comment type="caution">
    <text evidence="1">The sequence shown here is derived from an EMBL/GenBank/DDBJ whole genome shotgun (WGS) entry which is preliminary data.</text>
</comment>
<feature type="non-terminal residue" evidence="1">
    <location>
        <position position="1"/>
    </location>
</feature>
<reference evidence="2" key="1">
    <citation type="submission" date="2017-09" db="EMBL/GenBank/DDBJ databases">
        <title>Depth-based differentiation of microbial function through sediment-hosted aquifers and enrichment of novel symbionts in the deep terrestrial subsurface.</title>
        <authorList>
            <person name="Probst A.J."/>
            <person name="Ladd B."/>
            <person name="Jarett J.K."/>
            <person name="Geller-Mcgrath D.E."/>
            <person name="Sieber C.M.K."/>
            <person name="Emerson J.B."/>
            <person name="Anantharaman K."/>
            <person name="Thomas B.C."/>
            <person name="Malmstrom R."/>
            <person name="Stieglmeier M."/>
            <person name="Klingl A."/>
            <person name="Woyke T."/>
            <person name="Ryan C.M."/>
            <person name="Banfield J.F."/>
        </authorList>
    </citation>
    <scope>NUCLEOTIDE SEQUENCE [LARGE SCALE GENOMIC DNA]</scope>
</reference>
<dbReference type="EMBL" id="PFWI01000128">
    <property type="protein sequence ID" value="PJA61908.1"/>
    <property type="molecule type" value="Genomic_DNA"/>
</dbReference>
<evidence type="ECO:0000313" key="1">
    <source>
        <dbReference type="EMBL" id="PJA61908.1"/>
    </source>
</evidence>
<dbReference type="Gene3D" id="1.20.1090.10">
    <property type="entry name" value="Dehydroquinate synthase-like - alpha domain"/>
    <property type="match status" value="1"/>
</dbReference>
<evidence type="ECO:0000313" key="2">
    <source>
        <dbReference type="Proteomes" id="UP000229213"/>
    </source>
</evidence>
<dbReference type="SUPFAM" id="SSF56796">
    <property type="entry name" value="Dehydroquinate synthase-like"/>
    <property type="match status" value="1"/>
</dbReference>
<gene>
    <name evidence="1" type="ORF">CO162_03800</name>
</gene>
<accession>A0A2M7YG10</accession>
<protein>
    <submittedName>
        <fullName evidence="1">Uncharacterized protein</fullName>
    </submittedName>
</protein>
<sequence>KVKESLLKLNRSLNLPLTLKEIGVERKDLKTLARRAMKDCERALLRLSIPLKENDFFLIYKESW</sequence>
<name>A0A2M7YG10_9BACT</name>
<organism evidence="1 2">
    <name type="scientific">bacterium (Candidatus Ratteibacteria) CG_4_9_14_3_um_filter_41_21</name>
    <dbReference type="NCBI Taxonomy" id="2014289"/>
    <lineage>
        <taxon>Bacteria</taxon>
        <taxon>Candidatus Ratteibacteria</taxon>
    </lineage>
</organism>
<dbReference type="Proteomes" id="UP000229213">
    <property type="component" value="Unassembled WGS sequence"/>
</dbReference>
<dbReference type="AlphaFoldDB" id="A0A2M7YG10"/>